<dbReference type="InterPro" id="IPR019225">
    <property type="entry name" value="DUF2155"/>
</dbReference>
<feature type="chain" id="PRO_5016331062" description="DUF2155 domain-containing protein" evidence="1">
    <location>
        <begin position="23"/>
        <end position="129"/>
    </location>
</feature>
<sequence>MRGLVRAALAAALLLPIGSALPAQESVQTLPAERASGGSLRILDKITGIVRDYDMTAGETVTQGLLTVTLGECRYPTANPAGDAFELLTIRYGEAPQPVFRGWMIATAPALNPLDHPRYDVWPLRCRTS</sequence>
<dbReference type="Pfam" id="PF09923">
    <property type="entry name" value="DUF2155"/>
    <property type="match status" value="1"/>
</dbReference>
<name>A0A318SXF6_9RHOB</name>
<dbReference type="OrthoDB" id="9810376at2"/>
<accession>A0A318SXF6</accession>
<evidence type="ECO:0008006" key="4">
    <source>
        <dbReference type="Google" id="ProtNLM"/>
    </source>
</evidence>
<evidence type="ECO:0000256" key="1">
    <source>
        <dbReference type="SAM" id="SignalP"/>
    </source>
</evidence>
<gene>
    <name evidence="2" type="ORF">DFP88_101700</name>
</gene>
<keyword evidence="1" id="KW-0732">Signal</keyword>
<proteinExistence type="predicted"/>
<dbReference type="Proteomes" id="UP000248311">
    <property type="component" value="Unassembled WGS sequence"/>
</dbReference>
<keyword evidence="3" id="KW-1185">Reference proteome</keyword>
<feature type="signal peptide" evidence="1">
    <location>
        <begin position="1"/>
        <end position="22"/>
    </location>
</feature>
<comment type="caution">
    <text evidence="2">The sequence shown here is derived from an EMBL/GenBank/DDBJ whole genome shotgun (WGS) entry which is preliminary data.</text>
</comment>
<dbReference type="AlphaFoldDB" id="A0A318SXF6"/>
<evidence type="ECO:0000313" key="3">
    <source>
        <dbReference type="Proteomes" id="UP000248311"/>
    </source>
</evidence>
<dbReference type="RefSeq" id="WP_110813026.1">
    <property type="nucleotide sequence ID" value="NZ_QJTE01000001.1"/>
</dbReference>
<protein>
    <recommendedName>
        <fullName evidence="4">DUF2155 domain-containing protein</fullName>
    </recommendedName>
</protein>
<organism evidence="2 3">
    <name type="scientific">Pseudoroseicyclus aestuarii</name>
    <dbReference type="NCBI Taxonomy" id="1795041"/>
    <lineage>
        <taxon>Bacteria</taxon>
        <taxon>Pseudomonadati</taxon>
        <taxon>Pseudomonadota</taxon>
        <taxon>Alphaproteobacteria</taxon>
        <taxon>Rhodobacterales</taxon>
        <taxon>Paracoccaceae</taxon>
        <taxon>Pseudoroseicyclus</taxon>
    </lineage>
</organism>
<evidence type="ECO:0000313" key="2">
    <source>
        <dbReference type="EMBL" id="PYE86025.1"/>
    </source>
</evidence>
<reference evidence="2 3" key="1">
    <citation type="submission" date="2018-06" db="EMBL/GenBank/DDBJ databases">
        <title>Genomic Encyclopedia of Type Strains, Phase III (KMG-III): the genomes of soil and plant-associated and newly described type strains.</title>
        <authorList>
            <person name="Whitman W."/>
        </authorList>
    </citation>
    <scope>NUCLEOTIDE SEQUENCE [LARGE SCALE GENOMIC DNA]</scope>
    <source>
        <strain evidence="2 3">CECT 9025</strain>
    </source>
</reference>
<dbReference type="EMBL" id="QJTE01000001">
    <property type="protein sequence ID" value="PYE86025.1"/>
    <property type="molecule type" value="Genomic_DNA"/>
</dbReference>